<dbReference type="AlphaFoldDB" id="A0AAT9HF88"/>
<evidence type="ECO:0000313" key="2">
    <source>
        <dbReference type="EMBL" id="BFO16067.1"/>
    </source>
</evidence>
<name>A0AAT9HF88_9ACTN</name>
<protein>
    <recommendedName>
        <fullName evidence="3">Secreted protein</fullName>
    </recommendedName>
</protein>
<reference evidence="2" key="1">
    <citation type="submission" date="2024-06" db="EMBL/GenBank/DDBJ databases">
        <authorList>
            <consortium name="consrtm"/>
            <person name="Uemura M."/>
            <person name="Terahara T."/>
        </authorList>
    </citation>
    <scope>NUCLEOTIDE SEQUENCE</scope>
    <source>
        <strain evidence="2">KM77-8</strain>
    </source>
</reference>
<accession>A0AAT9HF88</accession>
<dbReference type="EMBL" id="AP035768">
    <property type="protein sequence ID" value="BFO16067.1"/>
    <property type="molecule type" value="Genomic_DNA"/>
</dbReference>
<keyword evidence="1" id="KW-0732">Signal</keyword>
<evidence type="ECO:0000256" key="1">
    <source>
        <dbReference type="SAM" id="SignalP"/>
    </source>
</evidence>
<feature type="signal peptide" evidence="1">
    <location>
        <begin position="1"/>
        <end position="44"/>
    </location>
</feature>
<organism evidence="2">
    <name type="scientific">Streptomyces haneummycinicus</name>
    <dbReference type="NCBI Taxonomy" id="3074435"/>
    <lineage>
        <taxon>Bacteria</taxon>
        <taxon>Bacillati</taxon>
        <taxon>Actinomycetota</taxon>
        <taxon>Actinomycetes</taxon>
        <taxon>Kitasatosporales</taxon>
        <taxon>Streptomycetaceae</taxon>
        <taxon>Streptomyces</taxon>
    </lineage>
</organism>
<gene>
    <name evidence="2" type="ORF">SHKM778_24550</name>
</gene>
<feature type="chain" id="PRO_5043658572" description="Secreted protein" evidence="1">
    <location>
        <begin position="45"/>
        <end position="178"/>
    </location>
</feature>
<proteinExistence type="predicted"/>
<reference evidence="2" key="2">
    <citation type="submission" date="2024-07" db="EMBL/GenBank/DDBJ databases">
        <title>Streptomyces haneummycinica sp. nov., a new antibiotic-producing actinobacterium isolated from marine sediment.</title>
        <authorList>
            <person name="Uemura M."/>
            <person name="Hamada M."/>
            <person name="Hirano S."/>
            <person name="Kobayashi K."/>
            <person name="Ohshiro T."/>
            <person name="Kobayashi T."/>
            <person name="Terahara T."/>
        </authorList>
    </citation>
    <scope>NUCLEOTIDE SEQUENCE</scope>
    <source>
        <strain evidence="2">KM77-8</strain>
    </source>
</reference>
<evidence type="ECO:0008006" key="3">
    <source>
        <dbReference type="Google" id="ProtNLM"/>
    </source>
</evidence>
<sequence>MPMPESDQTIRRNRVMSPKRTRLALSGVCTAIALVLSTGGTAHANADDSNLFSIEACGDIPGRSAFKFTIHYNSGQNGAWRNIGYSVYDFNALKPGGSSSTVYKLKFCSTGGASSPPAGAGTNIKNNAASGENFHYKYWARVYFRSGHKGAQDVMAPYQHIDRFRNVYNDNASFKWTS</sequence>